<reference evidence="1 2" key="1">
    <citation type="submission" date="2024-02" db="EMBL/GenBank/DDBJ databases">
        <title>Adaptive strategies in a cosmopolitan and abundant soil bacterium.</title>
        <authorList>
            <person name="Carini P."/>
        </authorList>
    </citation>
    <scope>NUCLEOTIDE SEQUENCE [LARGE SCALE GENOMIC DNA]</scope>
    <source>
        <strain evidence="1 2">AZCC 1608</strain>
    </source>
</reference>
<accession>A0ABU8BHP6</accession>
<dbReference type="SUPFAM" id="SSF53850">
    <property type="entry name" value="Periplasmic binding protein-like II"/>
    <property type="match status" value="1"/>
</dbReference>
<keyword evidence="2" id="KW-1185">Reference proteome</keyword>
<proteinExistence type="predicted"/>
<dbReference type="InterPro" id="IPR011852">
    <property type="entry name" value="TRAP_TAXI"/>
</dbReference>
<dbReference type="PANTHER" id="PTHR42941">
    <property type="entry name" value="SLL1037 PROTEIN"/>
    <property type="match status" value="1"/>
</dbReference>
<dbReference type="PANTHER" id="PTHR42941:SF1">
    <property type="entry name" value="SLL1037 PROTEIN"/>
    <property type="match status" value="1"/>
</dbReference>
<dbReference type="EMBL" id="JAZHRV010000001">
    <property type="protein sequence ID" value="MEH2557664.1"/>
    <property type="molecule type" value="Genomic_DNA"/>
</dbReference>
<protein>
    <submittedName>
        <fullName evidence="1">TRAP-type uncharacterized transport system substrate-binding protein</fullName>
    </submittedName>
</protein>
<dbReference type="Pfam" id="PF16868">
    <property type="entry name" value="NMT1_3"/>
    <property type="match status" value="1"/>
</dbReference>
<dbReference type="Proteomes" id="UP001364224">
    <property type="component" value="Unassembled WGS sequence"/>
</dbReference>
<sequence length="104" mass="11096">MHVVAGTSIRSLADLNGRRVAVDLPNGGTFVTAITIFERLGIKPVYAFIEQRVAYEKLKNGELDAVVAVQGSPSRAVSQVKGDTCISSRSPIAGRCRAIICHPC</sequence>
<evidence type="ECO:0000313" key="1">
    <source>
        <dbReference type="EMBL" id="MEH2557664.1"/>
    </source>
</evidence>
<evidence type="ECO:0000313" key="2">
    <source>
        <dbReference type="Proteomes" id="UP001364224"/>
    </source>
</evidence>
<comment type="caution">
    <text evidence="1">The sequence shown here is derived from an EMBL/GenBank/DDBJ whole genome shotgun (WGS) entry which is preliminary data.</text>
</comment>
<dbReference type="RefSeq" id="WP_334484108.1">
    <property type="nucleotide sequence ID" value="NZ_JAZHRV010000001.1"/>
</dbReference>
<organism evidence="1 2">
    <name type="scientific">Bradyrhizobium algeriense</name>
    <dbReference type="NCBI Taxonomy" id="634784"/>
    <lineage>
        <taxon>Bacteria</taxon>
        <taxon>Pseudomonadati</taxon>
        <taxon>Pseudomonadota</taxon>
        <taxon>Alphaproteobacteria</taxon>
        <taxon>Hyphomicrobiales</taxon>
        <taxon>Nitrobacteraceae</taxon>
        <taxon>Bradyrhizobium</taxon>
    </lineage>
</organism>
<dbReference type="Gene3D" id="3.40.190.10">
    <property type="entry name" value="Periplasmic binding protein-like II"/>
    <property type="match status" value="1"/>
</dbReference>
<name>A0ABU8BHP6_9BRAD</name>
<gene>
    <name evidence="1" type="ORF">V1286_005193</name>
</gene>